<dbReference type="eggNOG" id="KOG1824">
    <property type="taxonomic scope" value="Eukaryota"/>
</dbReference>
<dbReference type="FunCoup" id="G4TV33">
    <property type="interactions" value="590"/>
</dbReference>
<evidence type="ECO:0000256" key="1">
    <source>
        <dbReference type="ARBA" id="ARBA00007657"/>
    </source>
</evidence>
<dbReference type="InterPro" id="IPR039852">
    <property type="entry name" value="CAND1/CAND2"/>
</dbReference>
<feature type="domain" description="TATA-binding protein interacting (TIP20)" evidence="5">
    <location>
        <begin position="1042"/>
        <end position="1205"/>
    </location>
</feature>
<evidence type="ECO:0000256" key="2">
    <source>
        <dbReference type="ARBA" id="ARBA00022737"/>
    </source>
</evidence>
<dbReference type="InParanoid" id="G4TV33"/>
<sequence>MTKAYLLQSWNEKMMSPDQDFRFMALSDLTNEITRDPSVFQGDESAEMKTLDHVMKLVEDTISEVKNQAVLCLGQLTKILRDSQQDFVIEKLIALFNGTDDELRDVAGLALKTVMTNIPDGVVGKACTKVGPRLLKQLQNPSTPPEAILEGLSILAILNTRAPDEITRLDPQPVAVFTQLLKHNRVAVRKRAIVTIAQFIPGSAPNVFNAVLKDYIMPSWGGSVPLDRRVTAVQLVGAIARTAPQKLGPVVGELLPGIFSAISKDDPELKESCLQTLESLVLRCPQEITPCLNQIINAGLEYIKYDPNYAADDEEDEDEEMEDADDDDDDDSGAADEYSDDEDTSYKIRRSSTKVLAAVIGTRPEMLSKIYQTVSPVLISRFGDREESVKVEVWATYIILLNQTGVYGGTTGGRDNDAVAGSKRKRQDENMDVEDSPLDLLRSQVAAMCKVLLKQLHSKSPASSSQAGFQLLIELITVLPGALSQHASNVLGCAKSVLSQSVANTTTTLHTTTLSFLALFFKTHPAGSFNTSVLSITPVLLTEATQKHPRVATEAFKAFSALLQAVSPVTSGDWALQIYKEAVNRLSRNDTDAEVRAAAEEVIGDLWVAATPIVSTQGGAEWEALRRSARPEGAVKVIKKVGGSNVVMDEAWTTQSVEWVLGIVRKSGRGGRAESFECLDVLVSKGTVPAPLVVEITNQLKSYLTIADIAVLAQALSTLSLLLKTYTKITCPIVEDGRSGFLGIIAELASSPLVMGVTLSAVEDFYGTLVAADPQITSHLIPGLMMRAERAGKDGSPSNVSKCIARILRSDPMDIAGTISELNKSIKARSTAKESQIVLSLLTLGEIGRTVDMSLQANVFSDVLQFYTSDSEAVRSAAAFASGNICIGNTHVFLPKIVNMIQTDATRRILALHAVKEVVSNCSHGQLEGVAEVVWTPLFQQSGNTDEGTRNVASASLGKLAAINPERYLGQLCAKLQDPSPAVKATVLSALRYTLIDISAEYDDQLSPLIPEFLSLMNDSNLAVQRLTLSTLNAAARNKPNLIQEHLQKLMPVLYAETALKQHLIKIVDMGPWKHRVDEGLEARKTAYETMYTLLETCLRKLDINEFLSHVLVGIGDEANEIKVLGYMMLFRLSQVAPTAVAQRLDEALPELEKTMKDVTVTKDTVKQDLERAAELQRSCLRAIAGLSKIRTAGASPGFDIFLTRLESGKWGAELKELRAGN</sequence>
<keyword evidence="7" id="KW-1185">Reference proteome</keyword>
<evidence type="ECO:0000256" key="3">
    <source>
        <dbReference type="ARBA" id="ARBA00022786"/>
    </source>
</evidence>
<dbReference type="InterPro" id="IPR011989">
    <property type="entry name" value="ARM-like"/>
</dbReference>
<dbReference type="OMA" id="AYIPHFQ"/>
<feature type="compositionally biased region" description="Acidic residues" evidence="4">
    <location>
        <begin position="312"/>
        <end position="343"/>
    </location>
</feature>
<protein>
    <recommendedName>
        <fullName evidence="5">TATA-binding protein interacting (TIP20) domain-containing protein</fullName>
    </recommendedName>
</protein>
<evidence type="ECO:0000259" key="5">
    <source>
        <dbReference type="Pfam" id="PF08623"/>
    </source>
</evidence>
<evidence type="ECO:0000313" key="7">
    <source>
        <dbReference type="Proteomes" id="UP000007148"/>
    </source>
</evidence>
<dbReference type="InterPro" id="IPR016024">
    <property type="entry name" value="ARM-type_fold"/>
</dbReference>
<reference evidence="6 7" key="1">
    <citation type="journal article" date="2011" name="PLoS Pathog.">
        <title>Endophytic Life Strategies Decoded by Genome and Transcriptome Analyses of the Mutualistic Root Symbiont Piriformospora indica.</title>
        <authorList>
            <person name="Zuccaro A."/>
            <person name="Lahrmann U."/>
            <person name="Guldener U."/>
            <person name="Langen G."/>
            <person name="Pfiffi S."/>
            <person name="Biedenkopf D."/>
            <person name="Wong P."/>
            <person name="Samans B."/>
            <person name="Grimm C."/>
            <person name="Basiewicz M."/>
            <person name="Murat C."/>
            <person name="Martin F."/>
            <person name="Kogel K.H."/>
        </authorList>
    </citation>
    <scope>NUCLEOTIDE SEQUENCE [LARGE SCALE GENOMIC DNA]</scope>
    <source>
        <strain evidence="6 7">DSM 11827</strain>
    </source>
</reference>
<dbReference type="PANTHER" id="PTHR12696">
    <property type="entry name" value="TIP120"/>
    <property type="match status" value="1"/>
</dbReference>
<dbReference type="EMBL" id="CAFZ01000409">
    <property type="protein sequence ID" value="CCA75176.1"/>
    <property type="molecule type" value="Genomic_DNA"/>
</dbReference>
<dbReference type="HOGENOM" id="CLU_007157_0_0_1"/>
<feature type="region of interest" description="Disordered" evidence="4">
    <location>
        <begin position="312"/>
        <end position="346"/>
    </location>
</feature>
<dbReference type="Proteomes" id="UP000007148">
    <property type="component" value="Unassembled WGS sequence"/>
</dbReference>
<dbReference type="Pfam" id="PF08623">
    <property type="entry name" value="TIP120"/>
    <property type="match status" value="1"/>
</dbReference>
<feature type="region of interest" description="Disordered" evidence="4">
    <location>
        <begin position="412"/>
        <end position="434"/>
    </location>
</feature>
<dbReference type="GO" id="GO:0010265">
    <property type="term" value="P:SCF complex assembly"/>
    <property type="evidence" value="ECO:0007669"/>
    <property type="project" value="InterPro"/>
</dbReference>
<evidence type="ECO:0000256" key="4">
    <source>
        <dbReference type="SAM" id="MobiDB-lite"/>
    </source>
</evidence>
<dbReference type="SUPFAM" id="SSF48371">
    <property type="entry name" value="ARM repeat"/>
    <property type="match status" value="1"/>
</dbReference>
<name>G4TV33_SERID</name>
<comment type="caution">
    <text evidence="6">The sequence shown here is derived from an EMBL/GenBank/DDBJ whole genome shotgun (WGS) entry which is preliminary data.</text>
</comment>
<dbReference type="AlphaFoldDB" id="G4TV33"/>
<evidence type="ECO:0000313" key="6">
    <source>
        <dbReference type="EMBL" id="CCA75176.1"/>
    </source>
</evidence>
<comment type="similarity">
    <text evidence="1">Belongs to the CAND family.</text>
</comment>
<dbReference type="OrthoDB" id="6260732at2759"/>
<dbReference type="Gene3D" id="1.25.10.10">
    <property type="entry name" value="Leucine-rich Repeat Variant"/>
    <property type="match status" value="1"/>
</dbReference>
<proteinExistence type="inferred from homology"/>
<keyword evidence="2" id="KW-0677">Repeat</keyword>
<organism evidence="6 7">
    <name type="scientific">Serendipita indica (strain DSM 11827)</name>
    <name type="common">Root endophyte fungus</name>
    <name type="synonym">Piriformospora indica</name>
    <dbReference type="NCBI Taxonomy" id="1109443"/>
    <lineage>
        <taxon>Eukaryota</taxon>
        <taxon>Fungi</taxon>
        <taxon>Dikarya</taxon>
        <taxon>Basidiomycota</taxon>
        <taxon>Agaricomycotina</taxon>
        <taxon>Agaricomycetes</taxon>
        <taxon>Sebacinales</taxon>
        <taxon>Serendipitaceae</taxon>
        <taxon>Serendipita</taxon>
    </lineage>
</organism>
<dbReference type="InterPro" id="IPR013932">
    <property type="entry name" value="TATA-bd_TIP120"/>
</dbReference>
<dbReference type="STRING" id="1109443.G4TV33"/>
<gene>
    <name evidence="6" type="ORF">PIIN_11886</name>
</gene>
<keyword evidence="3" id="KW-0833">Ubl conjugation pathway</keyword>
<accession>G4TV33</accession>